<dbReference type="InterPro" id="IPR006685">
    <property type="entry name" value="MscS_channel_2nd"/>
</dbReference>
<sequence>MPNNDWNALSQRPLSERHKNPLLLVLPFLMLMLMLFSSVTQAAAPQPAANADADKQKASYAALADILQDDKSRAELIAHLRDAAKPQSGEQQQPAAEPKTEQVSLVDGLVDTSQRYASQVMQRVEQLKETIDSGPKRVFNPERFFHALTYFLITVAVTFALFHLIRFLVSPLYKRLGRWGHHARLKEAHWYQLPASILSAFAIDIAILLLTVAAGNLFTQYVNGGSALIARQQALFLSAFAVIEFFKAVLRLIFAPNFDYLRPFPLRDKTASYWNTRLAWVSGLIGYALMVAVPIVATQINYPAAAVVNFVVMLALTLYASWLILHNRKSIHQEFNLLAERSMAFFSVILRTLGHIWHILAVSYFIVLFFLSQFDFAGSLTFMMGATLKSLVIIALGALISGLLSRWILKRITLPDDINRRYPMLQKRINSYIPGGLKILRVLVVLSVTLSLLDAWQIFNLHQWLTTEAGQQVVGGVTHILFILFFAIVSWTLLASIIEHRLALELSNGTRPSARERTLLTLFRNVLAIVICTITIMIMLSQIGLNIAPLLAGAGALGLAISFGAQTLVKDVITGVFIQFENGMNTGEYVTVMGISGTVERMTIRSIGLRDIYGVYHIVPYSSITTLSNYEREFGVYRASYRVGRDEDIDQVNAVLAEAVEALKQDESVKGSLLGEPIYQGVVELGDQSFSVRVLIRTKALEQWNVQYALDRLVKIHFQKAGISMPKQAMRVFTEEPPKAVGDGFEKP</sequence>
<dbReference type="GO" id="GO:0008381">
    <property type="term" value="F:mechanosensitive monoatomic ion channel activity"/>
    <property type="evidence" value="ECO:0007669"/>
    <property type="project" value="InterPro"/>
</dbReference>
<protein>
    <submittedName>
        <fullName evidence="11">Small-conductance mechanosensitive channel</fullName>
    </submittedName>
</protein>
<evidence type="ECO:0000313" key="12">
    <source>
        <dbReference type="Proteomes" id="UP000254304"/>
    </source>
</evidence>
<dbReference type="NCBIfam" id="NF008542">
    <property type="entry name" value="PRK11465.1"/>
    <property type="match status" value="1"/>
</dbReference>
<feature type="domain" description="Mechanosensitive ion channel MscS" evidence="7">
    <location>
        <begin position="567"/>
        <end position="632"/>
    </location>
</feature>
<dbReference type="SUPFAM" id="SSF82861">
    <property type="entry name" value="Mechanosensitive channel protein MscS (YggB), transmembrane region"/>
    <property type="match status" value="1"/>
</dbReference>
<evidence type="ECO:0000259" key="10">
    <source>
        <dbReference type="Pfam" id="PF25392"/>
    </source>
</evidence>
<dbReference type="InterPro" id="IPR049142">
    <property type="entry name" value="MS_channel_1st"/>
</dbReference>
<keyword evidence="4" id="KW-0812">Transmembrane</keyword>
<gene>
    <name evidence="11" type="primary">mscS_2</name>
    <name evidence="11" type="ORF">NCTC12157_03319</name>
</gene>
<feature type="domain" description="Moderate conductance mechanosensitive channel YbiO-like transmembrane helix 1" evidence="10">
    <location>
        <begin position="386"/>
        <end position="464"/>
    </location>
</feature>
<dbReference type="FunFam" id="1.10.287.1260:FF:000003">
    <property type="entry name" value="MscS Mechanosensitive ion channel"/>
    <property type="match status" value="1"/>
</dbReference>
<evidence type="ECO:0000256" key="1">
    <source>
        <dbReference type="ARBA" id="ARBA00004651"/>
    </source>
</evidence>
<dbReference type="InterPro" id="IPR057485">
    <property type="entry name" value="YbiO-like_TM1"/>
</dbReference>
<proteinExistence type="inferred from homology"/>
<feature type="domain" description="Mechanosensitive ion channel transmembrane helices 2/3" evidence="9">
    <location>
        <begin position="525"/>
        <end position="566"/>
    </location>
</feature>
<keyword evidence="5" id="KW-1133">Transmembrane helix</keyword>
<dbReference type="GO" id="GO:0005886">
    <property type="term" value="C:plasma membrane"/>
    <property type="evidence" value="ECO:0007669"/>
    <property type="project" value="UniProtKB-SubCell"/>
</dbReference>
<comment type="subcellular location">
    <subcellularLocation>
        <location evidence="1">Cell membrane</location>
        <topology evidence="1">Multi-pass membrane protein</topology>
    </subcellularLocation>
</comment>
<dbReference type="PANTHER" id="PTHR30460:SF0">
    <property type="entry name" value="MODERATE CONDUCTANCE MECHANOSENSITIVE CHANNEL YBIO"/>
    <property type="match status" value="1"/>
</dbReference>
<evidence type="ECO:0000259" key="7">
    <source>
        <dbReference type="Pfam" id="PF00924"/>
    </source>
</evidence>
<evidence type="ECO:0000256" key="5">
    <source>
        <dbReference type="ARBA" id="ARBA00022989"/>
    </source>
</evidence>
<evidence type="ECO:0000259" key="9">
    <source>
        <dbReference type="Pfam" id="PF21088"/>
    </source>
</evidence>
<dbReference type="InterPro" id="IPR049278">
    <property type="entry name" value="MS_channel_C"/>
</dbReference>
<dbReference type="SUPFAM" id="SSF82689">
    <property type="entry name" value="Mechanosensitive channel protein MscS (YggB), C-terminal domain"/>
    <property type="match status" value="1"/>
</dbReference>
<evidence type="ECO:0000256" key="6">
    <source>
        <dbReference type="ARBA" id="ARBA00023136"/>
    </source>
</evidence>
<keyword evidence="6" id="KW-0472">Membrane</keyword>
<dbReference type="Pfam" id="PF25392">
    <property type="entry name" value="MS_channel_TM1"/>
    <property type="match status" value="1"/>
</dbReference>
<dbReference type="InterPro" id="IPR011014">
    <property type="entry name" value="MscS_channel_TM-2"/>
</dbReference>
<dbReference type="EMBL" id="UGGO01000001">
    <property type="protein sequence ID" value="STQ45582.1"/>
    <property type="molecule type" value="Genomic_DNA"/>
</dbReference>
<dbReference type="InterPro" id="IPR010920">
    <property type="entry name" value="LSM_dom_sf"/>
</dbReference>
<dbReference type="SUPFAM" id="SSF50182">
    <property type="entry name" value="Sm-like ribonucleoproteins"/>
    <property type="match status" value="1"/>
</dbReference>
<comment type="similarity">
    <text evidence="2">Belongs to the MscS (TC 1.A.23) family.</text>
</comment>
<reference evidence="11 12" key="1">
    <citation type="submission" date="2018-06" db="EMBL/GenBank/DDBJ databases">
        <authorList>
            <consortium name="Pathogen Informatics"/>
            <person name="Doyle S."/>
        </authorList>
    </citation>
    <scope>NUCLEOTIDE SEQUENCE [LARGE SCALE GENOMIC DNA]</scope>
    <source>
        <strain evidence="11 12">NCTC12157</strain>
    </source>
</reference>
<keyword evidence="3" id="KW-1003">Cell membrane</keyword>
<evidence type="ECO:0000256" key="2">
    <source>
        <dbReference type="ARBA" id="ARBA00008017"/>
    </source>
</evidence>
<dbReference type="Gene3D" id="1.10.287.1260">
    <property type="match status" value="1"/>
</dbReference>
<dbReference type="InterPro" id="IPR011066">
    <property type="entry name" value="MscS_channel_C_sf"/>
</dbReference>
<dbReference type="Proteomes" id="UP000254304">
    <property type="component" value="Unassembled WGS sequence"/>
</dbReference>
<evidence type="ECO:0000313" key="11">
    <source>
        <dbReference type="EMBL" id="STQ45582.1"/>
    </source>
</evidence>
<evidence type="ECO:0000256" key="3">
    <source>
        <dbReference type="ARBA" id="ARBA00022475"/>
    </source>
</evidence>
<dbReference type="PANTHER" id="PTHR30460">
    <property type="entry name" value="MODERATE CONDUCTANCE MECHANOSENSITIVE CHANNEL YBIO"/>
    <property type="match status" value="1"/>
</dbReference>
<dbReference type="Gene3D" id="3.30.70.100">
    <property type="match status" value="1"/>
</dbReference>
<dbReference type="Pfam" id="PF21082">
    <property type="entry name" value="MS_channel_3rd"/>
    <property type="match status" value="1"/>
</dbReference>
<name>A0A377NFY2_9GAMM</name>
<evidence type="ECO:0000256" key="4">
    <source>
        <dbReference type="ARBA" id="ARBA00022692"/>
    </source>
</evidence>
<dbReference type="InterPro" id="IPR023408">
    <property type="entry name" value="MscS_beta-dom_sf"/>
</dbReference>
<organism evidence="11 12">
    <name type="scientific">Ewingella americana</name>
    <dbReference type="NCBI Taxonomy" id="41202"/>
    <lineage>
        <taxon>Bacteria</taxon>
        <taxon>Pseudomonadati</taxon>
        <taxon>Pseudomonadota</taxon>
        <taxon>Gammaproteobacteria</taxon>
        <taxon>Enterobacterales</taxon>
        <taxon>Yersiniaceae</taxon>
        <taxon>Ewingella</taxon>
    </lineage>
</organism>
<accession>A0A377NFY2</accession>
<dbReference type="Pfam" id="PF00924">
    <property type="entry name" value="MS_channel_2nd"/>
    <property type="match status" value="1"/>
</dbReference>
<dbReference type="AlphaFoldDB" id="A0A377NFY2"/>
<feature type="domain" description="Mechanosensitive ion channel MscS C-terminal" evidence="8">
    <location>
        <begin position="640"/>
        <end position="725"/>
    </location>
</feature>
<dbReference type="InterPro" id="IPR045276">
    <property type="entry name" value="YbiO_bact"/>
</dbReference>
<dbReference type="Gene3D" id="2.30.30.60">
    <property type="match status" value="1"/>
</dbReference>
<evidence type="ECO:0000259" key="8">
    <source>
        <dbReference type="Pfam" id="PF21082"/>
    </source>
</evidence>
<dbReference type="Pfam" id="PF21088">
    <property type="entry name" value="MS_channel_1st"/>
    <property type="match status" value="1"/>
</dbReference>